<dbReference type="PANTHER" id="PTHR42659:SF2">
    <property type="entry name" value="XANTHINE DEHYDROGENASE SUBUNIT C-RELATED"/>
    <property type="match status" value="1"/>
</dbReference>
<evidence type="ECO:0000256" key="1">
    <source>
        <dbReference type="ARBA" id="ARBA00022630"/>
    </source>
</evidence>
<dbReference type="RefSeq" id="WP_075063838.1">
    <property type="nucleotide sequence ID" value="NZ_LGCL01000036.1"/>
</dbReference>
<dbReference type="AlphaFoldDB" id="A0A0P6WSD8"/>
<dbReference type="GO" id="GO:0016491">
    <property type="term" value="F:oxidoreductase activity"/>
    <property type="evidence" value="ECO:0007669"/>
    <property type="project" value="UniProtKB-KW"/>
</dbReference>
<reference evidence="5 6" key="1">
    <citation type="submission" date="2015-07" db="EMBL/GenBank/DDBJ databases">
        <title>Genome sequence of Ornatilinea apprima DSM 23815.</title>
        <authorList>
            <person name="Hemp J."/>
            <person name="Ward L.M."/>
            <person name="Pace L.A."/>
            <person name="Fischer W.W."/>
        </authorList>
    </citation>
    <scope>NUCLEOTIDE SEQUENCE [LARGE SCALE GENOMIC DNA]</scope>
    <source>
        <strain evidence="5 6">P3M-1</strain>
    </source>
</reference>
<dbReference type="SUPFAM" id="SSF55447">
    <property type="entry name" value="CO dehydrogenase flavoprotein C-terminal domain-like"/>
    <property type="match status" value="1"/>
</dbReference>
<dbReference type="Proteomes" id="UP000050417">
    <property type="component" value="Unassembled WGS sequence"/>
</dbReference>
<gene>
    <name evidence="5" type="ORF">ADN00_14955</name>
</gene>
<accession>A0A0P6WSD8</accession>
<dbReference type="EMBL" id="LGCL01000036">
    <property type="protein sequence ID" value="KPL73087.1"/>
    <property type="molecule type" value="Genomic_DNA"/>
</dbReference>
<dbReference type="InterPro" id="IPR005107">
    <property type="entry name" value="CO_DH_flav_C"/>
</dbReference>
<dbReference type="STRING" id="1134406.ADN00_14955"/>
<comment type="caution">
    <text evidence="5">The sequence shown here is derived from an EMBL/GenBank/DDBJ whole genome shotgun (WGS) entry which is preliminary data.</text>
</comment>
<keyword evidence="2" id="KW-0274">FAD</keyword>
<protein>
    <recommendedName>
        <fullName evidence="4">CO dehydrogenase flavoprotein C-terminal domain-containing protein</fullName>
    </recommendedName>
</protein>
<evidence type="ECO:0000259" key="4">
    <source>
        <dbReference type="SMART" id="SM01092"/>
    </source>
</evidence>
<evidence type="ECO:0000256" key="2">
    <source>
        <dbReference type="ARBA" id="ARBA00022827"/>
    </source>
</evidence>
<evidence type="ECO:0000313" key="6">
    <source>
        <dbReference type="Proteomes" id="UP000050417"/>
    </source>
</evidence>
<sequence>MGEKTELSKVRQVQVDGLAFLLADADASLDDVEQFSGLPSLVKEGLHLGTNWHHRNEYTVEKSLLSPSLAQQWVASLLAVGAALEFEDGAKASVADLLSRRGTRGKLKALLIPMDQGAFGAEAHVGMTPGDTPIVSSTVGLVLEGGKVAALRIALAGAFKESVRLSAAAEAFLGKEFSQDLITQVADSVEEESTPKADYRGSVEYRKRMAGVLTRRALETCLKGAVK</sequence>
<dbReference type="SMART" id="SM01092">
    <property type="entry name" value="CO_deh_flav_C"/>
    <property type="match status" value="1"/>
</dbReference>
<keyword evidence="1" id="KW-0285">Flavoprotein</keyword>
<dbReference type="OrthoDB" id="165091at2"/>
<dbReference type="PANTHER" id="PTHR42659">
    <property type="entry name" value="XANTHINE DEHYDROGENASE SUBUNIT C-RELATED"/>
    <property type="match status" value="1"/>
</dbReference>
<name>A0A0P6WSD8_9CHLR</name>
<feature type="domain" description="CO dehydrogenase flavoprotein C-terminal" evidence="4">
    <location>
        <begin position="120"/>
        <end position="221"/>
    </location>
</feature>
<dbReference type="InterPro" id="IPR051312">
    <property type="entry name" value="Diverse_Substr_Oxidored"/>
</dbReference>
<dbReference type="Gene3D" id="3.30.390.50">
    <property type="entry name" value="CO dehydrogenase flavoprotein, C-terminal domain"/>
    <property type="match status" value="1"/>
</dbReference>
<evidence type="ECO:0000256" key="3">
    <source>
        <dbReference type="ARBA" id="ARBA00023002"/>
    </source>
</evidence>
<evidence type="ECO:0000313" key="5">
    <source>
        <dbReference type="EMBL" id="KPL73087.1"/>
    </source>
</evidence>
<proteinExistence type="predicted"/>
<dbReference type="InterPro" id="IPR036683">
    <property type="entry name" value="CO_DH_flav_C_dom_sf"/>
</dbReference>
<dbReference type="Pfam" id="PF03450">
    <property type="entry name" value="CO_deh_flav_C"/>
    <property type="match status" value="1"/>
</dbReference>
<organism evidence="5 6">
    <name type="scientific">Ornatilinea apprima</name>
    <dbReference type="NCBI Taxonomy" id="1134406"/>
    <lineage>
        <taxon>Bacteria</taxon>
        <taxon>Bacillati</taxon>
        <taxon>Chloroflexota</taxon>
        <taxon>Anaerolineae</taxon>
        <taxon>Anaerolineales</taxon>
        <taxon>Anaerolineaceae</taxon>
        <taxon>Ornatilinea</taxon>
    </lineage>
</organism>
<keyword evidence="6" id="KW-1185">Reference proteome</keyword>
<keyword evidence="3" id="KW-0560">Oxidoreductase</keyword>